<keyword evidence="2" id="KW-1185">Reference proteome</keyword>
<evidence type="ECO:0000313" key="2">
    <source>
        <dbReference type="Proteomes" id="UP000095463"/>
    </source>
</evidence>
<reference evidence="1 2" key="1">
    <citation type="journal article" date="2015" name="Genome Announc.">
        <title>Genome Assemblies of Three Soil-Associated Devosia species: D. insulae, D. limi, and D. soli.</title>
        <authorList>
            <person name="Hassan Y.I."/>
            <person name="Lepp D."/>
            <person name="Zhou T."/>
        </authorList>
    </citation>
    <scope>NUCLEOTIDE SEQUENCE [LARGE SCALE GENOMIC DNA]</scope>
    <source>
        <strain evidence="1 2">DS-56</strain>
    </source>
</reference>
<comment type="caution">
    <text evidence="1">The sequence shown here is derived from an EMBL/GenBank/DDBJ whole genome shotgun (WGS) entry which is preliminary data.</text>
</comment>
<dbReference type="AlphaFoldDB" id="A0A1E5XLL2"/>
<evidence type="ECO:0000313" key="1">
    <source>
        <dbReference type="EMBL" id="OEO29477.1"/>
    </source>
</evidence>
<dbReference type="EMBL" id="LAJE02000285">
    <property type="protein sequence ID" value="OEO29477.1"/>
    <property type="molecule type" value="Genomic_DNA"/>
</dbReference>
<protein>
    <submittedName>
        <fullName evidence="1">Uncharacterized protein</fullName>
    </submittedName>
</protein>
<organism evidence="1 2">
    <name type="scientific">Devosia insulae DS-56</name>
    <dbReference type="NCBI Taxonomy" id="1116389"/>
    <lineage>
        <taxon>Bacteria</taxon>
        <taxon>Pseudomonadati</taxon>
        <taxon>Pseudomonadota</taxon>
        <taxon>Alphaproteobacteria</taxon>
        <taxon>Hyphomicrobiales</taxon>
        <taxon>Devosiaceae</taxon>
        <taxon>Devosia</taxon>
    </lineage>
</organism>
<gene>
    <name evidence="1" type="ORF">VW23_026015</name>
</gene>
<sequence>MEIKALEAHLLFRRIKLTETEMLYQAPKSRAARLFGWVKHAIIPRRAHPVADIRELSSYLRADIGAADQDYPFHHP</sequence>
<dbReference type="Proteomes" id="UP000095463">
    <property type="component" value="Unassembled WGS sequence"/>
</dbReference>
<accession>A0A1E5XLL2</accession>
<proteinExistence type="predicted"/>
<name>A0A1E5XLL2_9HYPH</name>